<evidence type="ECO:0000256" key="6">
    <source>
        <dbReference type="ARBA" id="ARBA00010570"/>
    </source>
</evidence>
<dbReference type="OMA" id="LTIESHH"/>
<evidence type="ECO:0000256" key="14">
    <source>
        <dbReference type="ARBA" id="ARBA00035124"/>
    </source>
</evidence>
<dbReference type="AlphaFoldDB" id="Q0CR75"/>
<dbReference type="SUPFAM" id="SSF57829">
    <property type="entry name" value="Zn-binding ribosomal proteins"/>
    <property type="match status" value="1"/>
</dbReference>
<dbReference type="RefSeq" id="XP_001212987.1">
    <property type="nucleotide sequence ID" value="XM_001212987.1"/>
</dbReference>
<dbReference type="FunFam" id="3.10.20.90:FF:000014">
    <property type="entry name" value="Ubiquitin-60S ribosomal L40 fusion"/>
    <property type="match status" value="1"/>
</dbReference>
<dbReference type="CDD" id="cd01803">
    <property type="entry name" value="Ubl_ubiquitin"/>
    <property type="match status" value="1"/>
</dbReference>
<keyword evidence="11" id="KW-0560">Oxidoreductase</keyword>
<evidence type="ECO:0000313" key="19">
    <source>
        <dbReference type="Proteomes" id="UP000007963"/>
    </source>
</evidence>
<dbReference type="GO" id="GO:0016614">
    <property type="term" value="F:oxidoreductase activity, acting on CH-OH group of donors"/>
    <property type="evidence" value="ECO:0007669"/>
    <property type="project" value="UniProtKB-ARBA"/>
</dbReference>
<dbReference type="GO" id="GO:0006412">
    <property type="term" value="P:translation"/>
    <property type="evidence" value="ECO:0007669"/>
    <property type="project" value="InterPro"/>
</dbReference>
<evidence type="ECO:0000256" key="11">
    <source>
        <dbReference type="ARBA" id="ARBA00023002"/>
    </source>
</evidence>
<comment type="function">
    <text evidence="1">Component of the 60S subunit of the ribosome.</text>
</comment>
<evidence type="ECO:0000313" key="18">
    <source>
        <dbReference type="EMBL" id="EAU35611.1"/>
    </source>
</evidence>
<dbReference type="GO" id="GO:0005634">
    <property type="term" value="C:nucleus"/>
    <property type="evidence" value="ECO:0007669"/>
    <property type="project" value="UniProtKB-SubCell"/>
</dbReference>
<dbReference type="PROSITE" id="PS00299">
    <property type="entry name" value="UBIQUITIN_1"/>
    <property type="match status" value="1"/>
</dbReference>
<evidence type="ECO:0000256" key="16">
    <source>
        <dbReference type="SAM" id="MobiDB-lite"/>
    </source>
</evidence>
<dbReference type="VEuPathDB" id="FungiDB:ATEG_03809"/>
<dbReference type="Proteomes" id="UP000007963">
    <property type="component" value="Unassembled WGS sequence"/>
</dbReference>
<dbReference type="Pfam" id="PF01020">
    <property type="entry name" value="Ribosomal_L40e"/>
    <property type="match status" value="1"/>
</dbReference>
<dbReference type="InterPro" id="IPR001975">
    <property type="entry name" value="Ribosomal_eL40_dom"/>
</dbReference>
<dbReference type="OrthoDB" id="428577at2759"/>
<sequence length="422" mass="45671">MSLAGKVVLITGASKGIGKATAQHLAANGASIVINYLSDAASANALVDEIGEDRALAVQADASKLDDIRRLVEAAVTKFGHIDVVIPNAGVLLMRDLATTTEADFDTAFNLNVKGPYFLVQEATRHMPAGGRVIFVSTGVTVHSSISPTYLLYASTKGAIEQMTRITAKELAKKGIFVNAIAPGPTTTELFLRGKSEETLRAVAGFSPFNRIGEPGEMASVINFLCGPEFGDCPESRSTPETMTETKTTERVEKPQKGKVAGNTDAKPRAKSLKLTLPLPTDLSADRQPATTKNRNHFVKTLTGKTITLDVESSDTIDNVKAKIQDKEGIPPDQQRLIFAGKQLEDGRTLSDYNIQKESTLHLVLRLRGGIIEPSLKALASKYNCEKSICRKCYARLPPRATNCRKKKCGHTNQLRPKKKLK</sequence>
<dbReference type="InterPro" id="IPR029071">
    <property type="entry name" value="Ubiquitin-like_domsf"/>
</dbReference>
<name>Q0CR75_ASPTN</name>
<evidence type="ECO:0000259" key="17">
    <source>
        <dbReference type="PROSITE" id="PS50053"/>
    </source>
</evidence>
<keyword evidence="9" id="KW-0521">NADP</keyword>
<keyword evidence="10 18" id="KW-0689">Ribosomal protein</keyword>
<dbReference type="InterPro" id="IPR019954">
    <property type="entry name" value="Ubiquitin_CS"/>
</dbReference>
<dbReference type="Gene3D" id="3.10.20.90">
    <property type="entry name" value="Phosphatidylinositol 3-kinase Catalytic Subunit, Chain A, domain 1"/>
    <property type="match status" value="1"/>
</dbReference>
<evidence type="ECO:0000256" key="13">
    <source>
        <dbReference type="ARBA" id="ARBA00023274"/>
    </source>
</evidence>
<proteinExistence type="inferred from homology"/>
<protein>
    <submittedName>
        <fullName evidence="18">60S ribosomal protein L40</fullName>
    </submittedName>
</protein>
<keyword evidence="8" id="KW-1017">Isopeptide bond</keyword>
<evidence type="ECO:0000256" key="2">
    <source>
        <dbReference type="ARBA" id="ARBA00004123"/>
    </source>
</evidence>
<evidence type="ECO:0000256" key="10">
    <source>
        <dbReference type="ARBA" id="ARBA00022980"/>
    </source>
</evidence>
<dbReference type="Gene3D" id="4.10.1060.50">
    <property type="match status" value="1"/>
</dbReference>
<evidence type="ECO:0000256" key="12">
    <source>
        <dbReference type="ARBA" id="ARBA00023242"/>
    </source>
</evidence>
<dbReference type="eggNOG" id="KOG0003">
    <property type="taxonomic scope" value="Eukaryota"/>
</dbReference>
<dbReference type="eggNOG" id="KOG0725">
    <property type="taxonomic scope" value="Eukaryota"/>
</dbReference>
<accession>Q0CR75</accession>
<evidence type="ECO:0000256" key="9">
    <source>
        <dbReference type="ARBA" id="ARBA00022857"/>
    </source>
</evidence>
<comment type="subunit">
    <text evidence="14">Part of the 60S ribosomal subunit.</text>
</comment>
<dbReference type="PROSITE" id="PS00061">
    <property type="entry name" value="ADH_SHORT"/>
    <property type="match status" value="1"/>
</dbReference>
<comment type="subcellular location">
    <subcellularLocation>
        <location evidence="3">Cytoplasm</location>
    </subcellularLocation>
    <subcellularLocation>
        <location evidence="2">Nucleus</location>
    </subcellularLocation>
</comment>
<evidence type="ECO:0000256" key="15">
    <source>
        <dbReference type="ARBA" id="ARBA00045962"/>
    </source>
</evidence>
<dbReference type="InterPro" id="IPR020904">
    <property type="entry name" value="Sc_DH/Rdtase_CS"/>
</dbReference>
<keyword evidence="7" id="KW-0963">Cytoplasm</keyword>
<dbReference type="FunFam" id="3.40.50.720:FF:000084">
    <property type="entry name" value="Short-chain dehydrogenase reductase"/>
    <property type="match status" value="1"/>
</dbReference>
<dbReference type="HOGENOM" id="CLU_650495_0_0_1"/>
<dbReference type="GO" id="GO:0005737">
    <property type="term" value="C:cytoplasm"/>
    <property type="evidence" value="ECO:0007669"/>
    <property type="project" value="UniProtKB-SubCell"/>
</dbReference>
<dbReference type="GO" id="GO:0005840">
    <property type="term" value="C:ribosome"/>
    <property type="evidence" value="ECO:0007669"/>
    <property type="project" value="UniProtKB-KW"/>
</dbReference>
<dbReference type="InterPro" id="IPR019956">
    <property type="entry name" value="Ubiquitin_dom"/>
</dbReference>
<dbReference type="STRING" id="341663.Q0CR75"/>
<feature type="region of interest" description="Disordered" evidence="16">
    <location>
        <begin position="233"/>
        <end position="268"/>
    </location>
</feature>
<comment type="similarity">
    <text evidence="6">In the C-terminal section; belongs to the eukaryotic ribosomal protein eL40 family.</text>
</comment>
<comment type="similarity">
    <text evidence="5">In the N-terminal section; belongs to the ubiquitin family.</text>
</comment>
<evidence type="ECO:0000256" key="1">
    <source>
        <dbReference type="ARBA" id="ARBA00002241"/>
    </source>
</evidence>
<feature type="compositionally biased region" description="Basic and acidic residues" evidence="16">
    <location>
        <begin position="247"/>
        <end position="256"/>
    </location>
</feature>
<dbReference type="Gene3D" id="3.40.50.720">
    <property type="entry name" value="NAD(P)-binding Rossmann-like Domain"/>
    <property type="match status" value="1"/>
</dbReference>
<dbReference type="PRINTS" id="PR00348">
    <property type="entry name" value="UBIQUITIN"/>
</dbReference>
<evidence type="ECO:0000256" key="7">
    <source>
        <dbReference type="ARBA" id="ARBA00022490"/>
    </source>
</evidence>
<dbReference type="SMART" id="SM01377">
    <property type="entry name" value="Ribosomal_L40e"/>
    <property type="match status" value="1"/>
</dbReference>
<keyword evidence="12" id="KW-0539">Nucleus</keyword>
<organism evidence="18 19">
    <name type="scientific">Aspergillus terreus (strain NIH 2624 / FGSC A1156)</name>
    <dbReference type="NCBI Taxonomy" id="341663"/>
    <lineage>
        <taxon>Eukaryota</taxon>
        <taxon>Fungi</taxon>
        <taxon>Dikarya</taxon>
        <taxon>Ascomycota</taxon>
        <taxon>Pezizomycotina</taxon>
        <taxon>Eurotiomycetes</taxon>
        <taxon>Eurotiomycetidae</taxon>
        <taxon>Eurotiales</taxon>
        <taxon>Aspergillaceae</taxon>
        <taxon>Aspergillus</taxon>
        <taxon>Aspergillus subgen. Circumdati</taxon>
    </lineage>
</organism>
<dbReference type="SUPFAM" id="SSF54236">
    <property type="entry name" value="Ubiquitin-like"/>
    <property type="match status" value="1"/>
</dbReference>
<feature type="domain" description="Ubiquitin-like" evidence="17">
    <location>
        <begin position="298"/>
        <end position="370"/>
    </location>
</feature>
<evidence type="ECO:0000256" key="5">
    <source>
        <dbReference type="ARBA" id="ARBA00008373"/>
    </source>
</evidence>
<evidence type="ECO:0000256" key="3">
    <source>
        <dbReference type="ARBA" id="ARBA00004496"/>
    </source>
</evidence>
<dbReference type="InterPro" id="IPR002347">
    <property type="entry name" value="SDR_fam"/>
</dbReference>
<dbReference type="InterPro" id="IPR000626">
    <property type="entry name" value="Ubiquitin-like_dom"/>
</dbReference>
<comment type="similarity">
    <text evidence="4">Belongs to the short-chain dehydrogenases/reductases (SDR) family.</text>
</comment>
<dbReference type="GO" id="GO:1990904">
    <property type="term" value="C:ribonucleoprotein complex"/>
    <property type="evidence" value="ECO:0007669"/>
    <property type="project" value="UniProtKB-KW"/>
</dbReference>
<dbReference type="InterPro" id="IPR011332">
    <property type="entry name" value="Ribosomal_zn-bd"/>
</dbReference>
<dbReference type="PANTHER" id="PTHR48107">
    <property type="entry name" value="NADPH-DEPENDENT ALDEHYDE REDUCTASE-LIKE PROTEIN, CHLOROPLASTIC-RELATED"/>
    <property type="match status" value="1"/>
</dbReference>
<dbReference type="GO" id="GO:0000055">
    <property type="term" value="P:ribosomal large subunit export from nucleus"/>
    <property type="evidence" value="ECO:0007669"/>
    <property type="project" value="UniProtKB-ARBA"/>
</dbReference>
<reference evidence="19" key="1">
    <citation type="submission" date="2005-09" db="EMBL/GenBank/DDBJ databases">
        <title>Annotation of the Aspergillus terreus NIH2624 genome.</title>
        <authorList>
            <person name="Birren B.W."/>
            <person name="Lander E.S."/>
            <person name="Galagan J.E."/>
            <person name="Nusbaum C."/>
            <person name="Devon K."/>
            <person name="Henn M."/>
            <person name="Ma L.-J."/>
            <person name="Jaffe D.B."/>
            <person name="Butler J."/>
            <person name="Alvarez P."/>
            <person name="Gnerre S."/>
            <person name="Grabherr M."/>
            <person name="Kleber M."/>
            <person name="Mauceli E.W."/>
            <person name="Brockman W."/>
            <person name="Rounsley S."/>
            <person name="Young S.K."/>
            <person name="LaButti K."/>
            <person name="Pushparaj V."/>
            <person name="DeCaprio D."/>
            <person name="Crawford M."/>
            <person name="Koehrsen M."/>
            <person name="Engels R."/>
            <person name="Montgomery P."/>
            <person name="Pearson M."/>
            <person name="Howarth C."/>
            <person name="Larson L."/>
            <person name="Luoma S."/>
            <person name="White J."/>
            <person name="Alvarado L."/>
            <person name="Kodira C.D."/>
            <person name="Zeng Q."/>
            <person name="Oleary S."/>
            <person name="Yandava C."/>
            <person name="Denning D.W."/>
            <person name="Nierman W.C."/>
            <person name="Milne T."/>
            <person name="Madden K."/>
        </authorList>
    </citation>
    <scope>NUCLEOTIDE SEQUENCE [LARGE SCALE GENOMIC DNA]</scope>
    <source>
        <strain evidence="19">NIH 2624 / FGSC A1156</strain>
    </source>
</reference>
<dbReference type="Pfam" id="PF13561">
    <property type="entry name" value="adh_short_C2"/>
    <property type="match status" value="1"/>
</dbReference>
<dbReference type="SMART" id="SM00213">
    <property type="entry name" value="UBQ"/>
    <property type="match status" value="1"/>
</dbReference>
<dbReference type="GO" id="GO:0016567">
    <property type="term" value="P:protein ubiquitination"/>
    <property type="evidence" value="ECO:0007669"/>
    <property type="project" value="UniProtKB-ARBA"/>
</dbReference>
<evidence type="ECO:0000256" key="8">
    <source>
        <dbReference type="ARBA" id="ARBA00022499"/>
    </source>
</evidence>
<gene>
    <name evidence="18" type="ORF">ATEG_03809</name>
</gene>
<dbReference type="PROSITE" id="PS50053">
    <property type="entry name" value="UBIQUITIN_2"/>
    <property type="match status" value="1"/>
</dbReference>
<dbReference type="GO" id="GO:0003735">
    <property type="term" value="F:structural constituent of ribosome"/>
    <property type="evidence" value="ECO:0007669"/>
    <property type="project" value="InterPro"/>
</dbReference>
<dbReference type="PANTHER" id="PTHR48107:SF7">
    <property type="entry name" value="RE15974P"/>
    <property type="match status" value="1"/>
</dbReference>
<dbReference type="GeneID" id="4318435"/>
<dbReference type="FunFam" id="4.10.1060.50:FF:000001">
    <property type="entry name" value="ubiquitin-60S ribosomal protein L40"/>
    <property type="match status" value="1"/>
</dbReference>
<dbReference type="InterPro" id="IPR038587">
    <property type="entry name" value="Ribosomal_eL40_sf"/>
</dbReference>
<dbReference type="SUPFAM" id="SSF51735">
    <property type="entry name" value="NAD(P)-binding Rossmann-fold domains"/>
    <property type="match status" value="1"/>
</dbReference>
<dbReference type="InterPro" id="IPR036291">
    <property type="entry name" value="NAD(P)-bd_dom_sf"/>
</dbReference>
<dbReference type="Pfam" id="PF00240">
    <property type="entry name" value="ubiquitin"/>
    <property type="match status" value="1"/>
</dbReference>
<evidence type="ECO:0000256" key="4">
    <source>
        <dbReference type="ARBA" id="ARBA00006484"/>
    </source>
</evidence>
<dbReference type="GO" id="GO:0044550">
    <property type="term" value="P:secondary metabolite biosynthetic process"/>
    <property type="evidence" value="ECO:0007669"/>
    <property type="project" value="UniProtKB-ARBA"/>
</dbReference>
<comment type="function">
    <text evidence="15">Component of the ribosome, a large ribonucleoprotein complex responsible for the synthesis of proteins in the cell. The small ribosomal subunit (SSU) binds messenger RNAs (mRNAs) and translates the encoded message by selecting cognate aminoacyl-transfer RNA (tRNA) molecules. The large subunit (LSU) contains the ribosomal catalytic site termed the peptidyl transferase center (PTC), which catalyzes the formation of peptide bonds, thereby polymerizing the amino acids delivered by tRNAs into a polypeptide chain. The nascent polypeptides leave the ribosome through a tunnel in the LSU and interact with protein factors that function in enzymatic processing, targeting, and the membrane insertion of nascent chains at the exit of the ribosomal tunnel. eL40 is essential for translation of a subset of cellular transcripts, including stress response transcripts, such as DDR2.</text>
</comment>
<dbReference type="EMBL" id="CH476598">
    <property type="protein sequence ID" value="EAU35611.1"/>
    <property type="molecule type" value="Genomic_DNA"/>
</dbReference>
<keyword evidence="13" id="KW-0687">Ribonucleoprotein</keyword>